<dbReference type="AlphaFoldDB" id="A0A0U0S301"/>
<dbReference type="Proteomes" id="UP000048289">
    <property type="component" value="Unassembled WGS sequence"/>
</dbReference>
<reference evidence="1 8" key="3">
    <citation type="submission" date="2017-10" db="EMBL/GenBank/DDBJ databases">
        <title>Clinical isolate obtained from a human patient with meningeal tuberculosis in michoacan, Mexico.</title>
        <authorList>
            <person name="Guillen-Nepita A.L."/>
            <person name="Negrete-Paz A.M."/>
            <person name="Vazquez-Marrufo G."/>
            <person name="Cruz-Hernandez A."/>
            <person name="Fresia P."/>
            <person name="Naya H."/>
            <person name="Vazquez-Garciduenas M.S."/>
        </authorList>
    </citation>
    <scope>NUCLEOTIDE SEQUENCE [LARGE SCALE GENOMIC DNA]</scope>
    <source>
        <strain evidence="8">Beijing/MYC004</strain>
        <strain evidence="1">MYC004</strain>
    </source>
</reference>
<evidence type="ECO:0000313" key="1">
    <source>
        <dbReference type="EMBL" id="AUS50934.1"/>
    </source>
</evidence>
<evidence type="ECO:0000313" key="8">
    <source>
        <dbReference type="Proteomes" id="UP000236349"/>
    </source>
</evidence>
<dbReference type="EMBL" id="CSAJ01000373">
    <property type="protein sequence ID" value="COW48863.1"/>
    <property type="molecule type" value="Genomic_DNA"/>
</dbReference>
<evidence type="ECO:0000313" key="2">
    <source>
        <dbReference type="EMBL" id="CFE41221.1"/>
    </source>
</evidence>
<evidence type="ECO:0000313" key="6">
    <source>
        <dbReference type="Proteomes" id="UP000044938"/>
    </source>
</evidence>
<name>A0A0U0S301_MYCTX</name>
<accession>A0A0U0S301</accession>
<dbReference type="EMBL" id="CFOE01000408">
    <property type="protein sequence ID" value="CFE41221.1"/>
    <property type="molecule type" value="Genomic_DNA"/>
</dbReference>
<evidence type="ECO:0000313" key="5">
    <source>
        <dbReference type="Proteomes" id="UP000038802"/>
    </source>
</evidence>
<reference evidence="5 6" key="2">
    <citation type="submission" date="2015-03" db="EMBL/GenBank/DDBJ databases">
        <authorList>
            <consortium name="Pathogen Informatics"/>
        </authorList>
    </citation>
    <scope>NUCLEOTIDE SEQUENCE [LARGE SCALE GENOMIC DNA]</scope>
    <source>
        <strain evidence="2 7">G09901357</strain>
        <strain evidence="5">K00500041</strain>
        <strain evidence="4 6">M09401471</strain>
    </source>
</reference>
<organism evidence="3 5">
    <name type="scientific">Mycobacterium tuberculosis</name>
    <dbReference type="NCBI Taxonomy" id="1773"/>
    <lineage>
        <taxon>Bacteria</taxon>
        <taxon>Bacillati</taxon>
        <taxon>Actinomycetota</taxon>
        <taxon>Actinomycetes</taxon>
        <taxon>Mycobacteriales</taxon>
        <taxon>Mycobacteriaceae</taxon>
        <taxon>Mycobacterium</taxon>
        <taxon>Mycobacterium tuberculosis complex</taxon>
    </lineage>
</organism>
<dbReference type="Proteomes" id="UP000044938">
    <property type="component" value="Unassembled WGS sequence"/>
</dbReference>
<proteinExistence type="predicted"/>
<evidence type="ECO:0000313" key="3">
    <source>
        <dbReference type="EMBL" id="COW40437.1"/>
    </source>
</evidence>
<gene>
    <name evidence="1" type="ORF">CAB90_02041</name>
    <name evidence="2" type="ORF">ERS007681_02809</name>
    <name evidence="3" type="ORF">ERS007703_03585</name>
    <name evidence="4" type="ORF">ERS007720_02729</name>
</gene>
<reference evidence="3" key="1">
    <citation type="submission" date="2015-03" db="EMBL/GenBank/DDBJ databases">
        <authorList>
            <person name="Murphy D."/>
        </authorList>
    </citation>
    <scope>NUCLEOTIDE SEQUENCE [LARGE SCALE GENOMIC DNA]</scope>
    <source>
        <strain evidence="3">K00500041</strain>
    </source>
</reference>
<dbReference type="AntiFam" id="ANF00099">
    <property type="entry name" value="Shadow ORF (opposite glcB)"/>
</dbReference>
<sequence>MTDVADEHEAASRQRELATAGCGVVPVPIEHPQESGAVLVYRCCQVALVQAEPVPITQHLVGGVHGGHRVLEVHDRGDRGFQDHVLDAGPVGGADLRLRIDQDLDVQTVID</sequence>
<dbReference type="Proteomes" id="UP000236349">
    <property type="component" value="Chromosome"/>
</dbReference>
<dbReference type="EMBL" id="CSAE01000505">
    <property type="protein sequence ID" value="COW40437.1"/>
    <property type="molecule type" value="Genomic_DNA"/>
</dbReference>
<evidence type="ECO:0000313" key="7">
    <source>
        <dbReference type="Proteomes" id="UP000048289"/>
    </source>
</evidence>
<evidence type="ECO:0000313" key="4">
    <source>
        <dbReference type="EMBL" id="COW48863.1"/>
    </source>
</evidence>
<dbReference type="Proteomes" id="UP000038802">
    <property type="component" value="Unassembled WGS sequence"/>
</dbReference>
<dbReference type="EMBL" id="CP024614">
    <property type="protein sequence ID" value="AUS50934.1"/>
    <property type="molecule type" value="Genomic_DNA"/>
</dbReference>
<protein>
    <submittedName>
        <fullName evidence="3">Uncharacterized protein</fullName>
    </submittedName>
</protein>